<dbReference type="InterPro" id="IPR046357">
    <property type="entry name" value="PPIase_dom_sf"/>
</dbReference>
<evidence type="ECO:0000259" key="6">
    <source>
        <dbReference type="Pfam" id="PF13145"/>
    </source>
</evidence>
<keyword evidence="7" id="KW-0413">Isomerase</keyword>
<dbReference type="PANTHER" id="PTHR47245">
    <property type="entry name" value="PEPTIDYLPROLYL ISOMERASE"/>
    <property type="match status" value="1"/>
</dbReference>
<dbReference type="EC" id="5.2.1.8" evidence="3"/>
<dbReference type="Pfam" id="PF13624">
    <property type="entry name" value="SurA_N_3"/>
    <property type="match status" value="1"/>
</dbReference>
<dbReference type="InterPro" id="IPR050245">
    <property type="entry name" value="PrsA_foldase"/>
</dbReference>
<feature type="domain" description="PpiC" evidence="6">
    <location>
        <begin position="140"/>
        <end position="250"/>
    </location>
</feature>
<dbReference type="Gene3D" id="3.10.50.40">
    <property type="match status" value="1"/>
</dbReference>
<protein>
    <recommendedName>
        <fullName evidence="3">peptidylprolyl isomerase</fullName>
        <ecNumber evidence="3">5.2.1.8</ecNumber>
    </recommendedName>
</protein>
<organism evidence="7 8">
    <name type="scientific">Massilia agrisoli</name>
    <dbReference type="NCBI Taxonomy" id="2892444"/>
    <lineage>
        <taxon>Bacteria</taxon>
        <taxon>Pseudomonadati</taxon>
        <taxon>Pseudomonadota</taxon>
        <taxon>Betaproteobacteria</taxon>
        <taxon>Burkholderiales</taxon>
        <taxon>Oxalobacteraceae</taxon>
        <taxon>Telluria group</taxon>
        <taxon>Massilia</taxon>
    </lineage>
</organism>
<dbReference type="InterPro" id="IPR000297">
    <property type="entry name" value="PPIase_PpiC"/>
</dbReference>
<keyword evidence="8" id="KW-1185">Reference proteome</keyword>
<dbReference type="EMBL" id="JAJHPV010000020">
    <property type="protein sequence ID" value="MCC6072638.1"/>
    <property type="molecule type" value="Genomic_DNA"/>
</dbReference>
<feature type="signal peptide" evidence="5">
    <location>
        <begin position="1"/>
        <end position="35"/>
    </location>
</feature>
<name>A0ABS8IWV9_9BURK</name>
<dbReference type="NCBIfam" id="TIGR02925">
    <property type="entry name" value="cis_trans_EpsD"/>
    <property type="match status" value="1"/>
</dbReference>
<keyword evidence="5" id="KW-0732">Signal</keyword>
<keyword evidence="4" id="KW-0697">Rotamase</keyword>
<evidence type="ECO:0000313" key="7">
    <source>
        <dbReference type="EMBL" id="MCC6072638.1"/>
    </source>
</evidence>
<comment type="catalytic activity">
    <reaction evidence="1">
        <text>[protein]-peptidylproline (omega=180) = [protein]-peptidylproline (omega=0)</text>
        <dbReference type="Rhea" id="RHEA:16237"/>
        <dbReference type="Rhea" id="RHEA-COMP:10747"/>
        <dbReference type="Rhea" id="RHEA-COMP:10748"/>
        <dbReference type="ChEBI" id="CHEBI:83833"/>
        <dbReference type="ChEBI" id="CHEBI:83834"/>
        <dbReference type="EC" id="5.2.1.8"/>
    </reaction>
</comment>
<dbReference type="SUPFAM" id="SSF109998">
    <property type="entry name" value="Triger factor/SurA peptide-binding domain-like"/>
    <property type="match status" value="1"/>
</dbReference>
<evidence type="ECO:0000256" key="5">
    <source>
        <dbReference type="SAM" id="SignalP"/>
    </source>
</evidence>
<comment type="caution">
    <text evidence="7">The sequence shown here is derived from an EMBL/GenBank/DDBJ whole genome shotgun (WGS) entry which is preliminary data.</text>
</comment>
<dbReference type="InterPro" id="IPR027304">
    <property type="entry name" value="Trigger_fact/SurA_dom_sf"/>
</dbReference>
<feature type="chain" id="PRO_5047017060" description="peptidylprolyl isomerase" evidence="5">
    <location>
        <begin position="36"/>
        <end position="343"/>
    </location>
</feature>
<sequence length="343" mass="37035">MNNTDMASPMKYKTTPPPRRALGAAALILAILATAALTGCGDKETEAKKPGQAIASVNGEEITTMQLNEELQRANIAPANQQAASKQLVRVLVDRQLLQHEAEKEKLDRDPKVMQAIERAKALIIAQAYMQKHIGTQARPTRAEVEAYFNAHPEFFSKRKAFDMQQLVIATRDLTPEAKKAAETSKSLEEMAAWFDANKVKYARNRVTRSTADMPPELSAKLMSMQNGQIFAVREGERSLLVSIADVRDAPVTVDVAAQQIEQFLMNKKNKDAADAELARLRSTAKIEYLNKDLVPDATAPAAPAAMPAAADTAAASPATTGDAAATSAEQKAALDRGVAGLK</sequence>
<reference evidence="7 8" key="1">
    <citation type="submission" date="2021-11" db="EMBL/GenBank/DDBJ databases">
        <authorList>
            <person name="Huq M.A."/>
        </authorList>
    </citation>
    <scope>NUCLEOTIDE SEQUENCE [LARGE SCALE GENOMIC DNA]</scope>
    <source>
        <strain evidence="7 8">MAHUQ-52</strain>
    </source>
</reference>
<dbReference type="InterPro" id="IPR014274">
    <property type="entry name" value="PPIase_EpsD"/>
</dbReference>
<dbReference type="Pfam" id="PF13145">
    <property type="entry name" value="Rotamase_2"/>
    <property type="match status" value="1"/>
</dbReference>
<dbReference type="Gene3D" id="1.10.8.1040">
    <property type="match status" value="1"/>
</dbReference>
<proteinExistence type="inferred from homology"/>
<evidence type="ECO:0000256" key="1">
    <source>
        <dbReference type="ARBA" id="ARBA00000971"/>
    </source>
</evidence>
<evidence type="ECO:0000256" key="4">
    <source>
        <dbReference type="ARBA" id="ARBA00023110"/>
    </source>
</evidence>
<dbReference type="GO" id="GO:0003755">
    <property type="term" value="F:peptidyl-prolyl cis-trans isomerase activity"/>
    <property type="evidence" value="ECO:0007669"/>
    <property type="project" value="UniProtKB-EC"/>
</dbReference>
<accession>A0ABS8IWV9</accession>
<evidence type="ECO:0000256" key="3">
    <source>
        <dbReference type="ARBA" id="ARBA00013194"/>
    </source>
</evidence>
<gene>
    <name evidence="7" type="ORF">LMJ30_17015</name>
</gene>
<comment type="similarity">
    <text evidence="2">Belongs to the PpiC/parvulin rotamase family.</text>
</comment>
<evidence type="ECO:0000313" key="8">
    <source>
        <dbReference type="Proteomes" id="UP001198701"/>
    </source>
</evidence>
<dbReference type="PANTHER" id="PTHR47245:SF2">
    <property type="entry name" value="PEPTIDYL-PROLYL CIS-TRANS ISOMERASE HP_0175-RELATED"/>
    <property type="match status" value="1"/>
</dbReference>
<dbReference type="Gene3D" id="1.10.4030.10">
    <property type="entry name" value="Porin chaperone SurA, peptide-binding domain"/>
    <property type="match status" value="1"/>
</dbReference>
<dbReference type="Proteomes" id="UP001198701">
    <property type="component" value="Unassembled WGS sequence"/>
</dbReference>
<dbReference type="RefSeq" id="WP_229433624.1">
    <property type="nucleotide sequence ID" value="NZ_JAJHPV010000020.1"/>
</dbReference>
<evidence type="ECO:0000256" key="2">
    <source>
        <dbReference type="ARBA" id="ARBA00007656"/>
    </source>
</evidence>